<accession>A0AAE1B2J4</accession>
<evidence type="ECO:0000256" key="1">
    <source>
        <dbReference type="SAM" id="Phobius"/>
    </source>
</evidence>
<sequence>MTCHQNIRLLDEARRIISVVLKNLKISKGGQCARSSNLGAVVPTQMKRWAANRNSSAVITLTVLFCILVLSVRKWMADLTTPSIDLPKRGVNLARQVCGELVGRFDNLNIDYSKRGFYLARQAQRVKKSRAPNKKTLKEEILMLCLDLSESFERYNKELSRQYLSNPED</sequence>
<gene>
    <name evidence="2" type="ORF">RRG08_034571</name>
</gene>
<evidence type="ECO:0000313" key="2">
    <source>
        <dbReference type="EMBL" id="KAK3798010.1"/>
    </source>
</evidence>
<keyword evidence="3" id="KW-1185">Reference proteome</keyword>
<dbReference type="EMBL" id="JAWDGP010000724">
    <property type="protein sequence ID" value="KAK3798010.1"/>
    <property type="molecule type" value="Genomic_DNA"/>
</dbReference>
<protein>
    <submittedName>
        <fullName evidence="2">Uncharacterized protein</fullName>
    </submittedName>
</protein>
<dbReference type="AlphaFoldDB" id="A0AAE1B2J4"/>
<organism evidence="2 3">
    <name type="scientific">Elysia crispata</name>
    <name type="common">lettuce slug</name>
    <dbReference type="NCBI Taxonomy" id="231223"/>
    <lineage>
        <taxon>Eukaryota</taxon>
        <taxon>Metazoa</taxon>
        <taxon>Spiralia</taxon>
        <taxon>Lophotrochozoa</taxon>
        <taxon>Mollusca</taxon>
        <taxon>Gastropoda</taxon>
        <taxon>Heterobranchia</taxon>
        <taxon>Euthyneura</taxon>
        <taxon>Panpulmonata</taxon>
        <taxon>Sacoglossa</taxon>
        <taxon>Placobranchoidea</taxon>
        <taxon>Plakobranchidae</taxon>
        <taxon>Elysia</taxon>
    </lineage>
</organism>
<keyword evidence="1" id="KW-1133">Transmembrane helix</keyword>
<reference evidence="2" key="1">
    <citation type="journal article" date="2023" name="G3 (Bethesda)">
        <title>A reference genome for the long-term kleptoplast-retaining sea slug Elysia crispata morphotype clarki.</title>
        <authorList>
            <person name="Eastman K.E."/>
            <person name="Pendleton A.L."/>
            <person name="Shaikh M.A."/>
            <person name="Suttiyut T."/>
            <person name="Ogas R."/>
            <person name="Tomko P."/>
            <person name="Gavelis G."/>
            <person name="Widhalm J.R."/>
            <person name="Wisecaver J.H."/>
        </authorList>
    </citation>
    <scope>NUCLEOTIDE SEQUENCE</scope>
    <source>
        <strain evidence="2">ECLA1</strain>
    </source>
</reference>
<proteinExistence type="predicted"/>
<feature type="transmembrane region" description="Helical" evidence="1">
    <location>
        <begin position="56"/>
        <end position="76"/>
    </location>
</feature>
<dbReference type="Proteomes" id="UP001283361">
    <property type="component" value="Unassembled WGS sequence"/>
</dbReference>
<comment type="caution">
    <text evidence="2">The sequence shown here is derived from an EMBL/GenBank/DDBJ whole genome shotgun (WGS) entry which is preliminary data.</text>
</comment>
<keyword evidence="1" id="KW-0812">Transmembrane</keyword>
<evidence type="ECO:0000313" key="3">
    <source>
        <dbReference type="Proteomes" id="UP001283361"/>
    </source>
</evidence>
<name>A0AAE1B2J4_9GAST</name>
<keyword evidence="1" id="KW-0472">Membrane</keyword>